<evidence type="ECO:0000313" key="1">
    <source>
        <dbReference type="EMBL" id="CAB4048595.1"/>
    </source>
</evidence>
<accession>A0A6J5K6P1</accession>
<proteinExistence type="predicted"/>
<gene>
    <name evidence="1" type="ORF">LMG9964_02236</name>
</gene>
<organism evidence="1 2">
    <name type="scientific">Paraburkholderia phenoliruptrix</name>
    <dbReference type="NCBI Taxonomy" id="252970"/>
    <lineage>
        <taxon>Bacteria</taxon>
        <taxon>Pseudomonadati</taxon>
        <taxon>Pseudomonadota</taxon>
        <taxon>Betaproteobacteria</taxon>
        <taxon>Burkholderiales</taxon>
        <taxon>Burkholderiaceae</taxon>
        <taxon>Paraburkholderia</taxon>
    </lineage>
</organism>
<dbReference type="EMBL" id="CADILN010000002">
    <property type="protein sequence ID" value="CAB4048595.1"/>
    <property type="molecule type" value="Genomic_DNA"/>
</dbReference>
<evidence type="ECO:0000313" key="2">
    <source>
        <dbReference type="Proteomes" id="UP000494102"/>
    </source>
</evidence>
<sequence>MMQKSSNYPRVYTSLAPQMRDINAKLSSAESCRLPHASRDSDRLVPLSFSVDGRCLTVFRLTRRQQAVVNVTINQLHPLLGGVNLDALDPHPVQQYCFTTSGAVSAVGRWSSPTYLRTRGLS</sequence>
<dbReference type="AlphaFoldDB" id="A0A6J5K6P1"/>
<name>A0A6J5K6P1_9BURK</name>
<dbReference type="Proteomes" id="UP000494102">
    <property type="component" value="Unassembled WGS sequence"/>
</dbReference>
<reference evidence="1 2" key="1">
    <citation type="submission" date="2020-04" db="EMBL/GenBank/DDBJ databases">
        <authorList>
            <person name="De Canck E."/>
        </authorList>
    </citation>
    <scope>NUCLEOTIDE SEQUENCE [LARGE SCALE GENOMIC DNA]</scope>
    <source>
        <strain evidence="1 2">LMG 9964</strain>
    </source>
</reference>
<protein>
    <submittedName>
        <fullName evidence="1">Uncharacterized protein</fullName>
    </submittedName>
</protein>